<dbReference type="InterPro" id="IPR038770">
    <property type="entry name" value="Na+/solute_symporter_sf"/>
</dbReference>
<keyword evidence="2" id="KW-0472">Membrane</keyword>
<keyword evidence="2" id="KW-1133">Transmembrane helix</keyword>
<dbReference type="PANTHER" id="PTHR18640:SF5">
    <property type="entry name" value="SODIUM_BILE ACID COTRANSPORTER 7"/>
    <property type="match status" value="1"/>
</dbReference>
<organism evidence="3 4">
    <name type="scientific">Seminavis robusta</name>
    <dbReference type="NCBI Taxonomy" id="568900"/>
    <lineage>
        <taxon>Eukaryota</taxon>
        <taxon>Sar</taxon>
        <taxon>Stramenopiles</taxon>
        <taxon>Ochrophyta</taxon>
        <taxon>Bacillariophyta</taxon>
        <taxon>Bacillariophyceae</taxon>
        <taxon>Bacillariophycidae</taxon>
        <taxon>Naviculales</taxon>
        <taxon>Naviculaceae</taxon>
        <taxon>Seminavis</taxon>
    </lineage>
</organism>
<dbReference type="Proteomes" id="UP001153069">
    <property type="component" value="Unassembled WGS sequence"/>
</dbReference>
<accession>A0A9N8EQ89</accession>
<feature type="transmembrane region" description="Helical" evidence="2">
    <location>
        <begin position="164"/>
        <end position="185"/>
    </location>
</feature>
<dbReference type="Gene3D" id="1.20.1530.20">
    <property type="match status" value="1"/>
</dbReference>
<dbReference type="AlphaFoldDB" id="A0A9N8EQ89"/>
<dbReference type="OrthoDB" id="188035at2759"/>
<name>A0A9N8EQ89_9STRA</name>
<evidence type="ECO:0000313" key="4">
    <source>
        <dbReference type="Proteomes" id="UP001153069"/>
    </source>
</evidence>
<dbReference type="Pfam" id="PF13593">
    <property type="entry name" value="SBF_like"/>
    <property type="match status" value="1"/>
</dbReference>
<sequence length="428" mass="46806">MSAADETTPLRSIEESTEVPRSLEQTICDGIVDFLRTNSFVIKAGLAICLAKLYPPLGAIYLCPQITATWLAVIFIFCMAGLSLQSKEFARAATRLWFNVYVLTFNFCIVSLLVFGMTRGIRYLDLLSNQGLLDGMMVCACMPITVTMVIVLTKSAKGDEAAAVLLAAVGSLLGVIVTPALLLAYIGVQSDVSFPEVFLKLVLRVVVPLLVGQLLQTYSSTVLEFVTRNKPHFKGFQEWALIFIVYTVFCKTFSKPIKASIWDVLLMALFQGTALVVSMLLAWFSLKLLFRNEPRLRVMGLYGCTQKSVAVGIPMISALYEHDPHAGLYTLPLLIWHPLQLLIGSALAPELATGVERLEGYLATSSDGTRSSRRRSFFTDASVRDSFRQASSVAFTTPSQLSWPLTTSEQSAGGDALSSDAPITPVLE</sequence>
<keyword evidence="4" id="KW-1185">Reference proteome</keyword>
<feature type="transmembrane region" description="Helical" evidence="2">
    <location>
        <begin position="96"/>
        <end position="115"/>
    </location>
</feature>
<dbReference type="GO" id="GO:0005886">
    <property type="term" value="C:plasma membrane"/>
    <property type="evidence" value="ECO:0007669"/>
    <property type="project" value="TreeGrafter"/>
</dbReference>
<comment type="caution">
    <text evidence="3">The sequence shown here is derived from an EMBL/GenBank/DDBJ whole genome shotgun (WGS) entry which is preliminary data.</text>
</comment>
<reference evidence="3" key="1">
    <citation type="submission" date="2020-06" db="EMBL/GenBank/DDBJ databases">
        <authorList>
            <consortium name="Plant Systems Biology data submission"/>
        </authorList>
    </citation>
    <scope>NUCLEOTIDE SEQUENCE</scope>
    <source>
        <strain evidence="3">D6</strain>
    </source>
</reference>
<dbReference type="InterPro" id="IPR016833">
    <property type="entry name" value="Put_Na-Bile_cotransptr"/>
</dbReference>
<dbReference type="EMBL" id="CAICTM010001390">
    <property type="protein sequence ID" value="CAB9523234.1"/>
    <property type="molecule type" value="Genomic_DNA"/>
</dbReference>
<feature type="transmembrane region" description="Helical" evidence="2">
    <location>
        <begin position="266"/>
        <end position="290"/>
    </location>
</feature>
<feature type="transmembrane region" description="Helical" evidence="2">
    <location>
        <begin position="59"/>
        <end position="84"/>
    </location>
</feature>
<evidence type="ECO:0000256" key="1">
    <source>
        <dbReference type="SAM" id="MobiDB-lite"/>
    </source>
</evidence>
<evidence type="ECO:0000256" key="2">
    <source>
        <dbReference type="SAM" id="Phobius"/>
    </source>
</evidence>
<dbReference type="PANTHER" id="PTHR18640">
    <property type="entry name" value="SOLUTE CARRIER FAMILY 10 MEMBER 7"/>
    <property type="match status" value="1"/>
</dbReference>
<feature type="region of interest" description="Disordered" evidence="1">
    <location>
        <begin position="404"/>
        <end position="428"/>
    </location>
</feature>
<proteinExistence type="predicted"/>
<keyword evidence="2" id="KW-0812">Transmembrane</keyword>
<evidence type="ECO:0000313" key="3">
    <source>
        <dbReference type="EMBL" id="CAB9523234.1"/>
    </source>
</evidence>
<feature type="transmembrane region" description="Helical" evidence="2">
    <location>
        <begin position="197"/>
        <end position="215"/>
    </location>
</feature>
<gene>
    <name evidence="3" type="ORF">SEMRO_1392_G268840.1</name>
</gene>
<feature type="transmembrane region" description="Helical" evidence="2">
    <location>
        <begin position="135"/>
        <end position="152"/>
    </location>
</feature>
<protein>
    <submittedName>
        <fullName evidence="3">Bile acid cotransporter 7</fullName>
    </submittedName>
</protein>